<dbReference type="Pfam" id="PF14526">
    <property type="entry name" value="Cass2"/>
    <property type="match status" value="1"/>
</dbReference>
<organism evidence="2 3">
    <name type="scientific">Lacticaseibacillus suilingensis</name>
    <dbReference type="NCBI Taxonomy" id="2799577"/>
    <lineage>
        <taxon>Bacteria</taxon>
        <taxon>Bacillati</taxon>
        <taxon>Bacillota</taxon>
        <taxon>Bacilli</taxon>
        <taxon>Lactobacillales</taxon>
        <taxon>Lactobacillaceae</taxon>
        <taxon>Lacticaseibacillus</taxon>
    </lineage>
</organism>
<dbReference type="InterPro" id="IPR010499">
    <property type="entry name" value="AraC_E-bd"/>
</dbReference>
<accession>A0ABW4BJA2</accession>
<dbReference type="EMBL" id="JBHTOA010000048">
    <property type="protein sequence ID" value="MFD1400151.1"/>
    <property type="molecule type" value="Genomic_DNA"/>
</dbReference>
<dbReference type="SMART" id="SM00871">
    <property type="entry name" value="AraC_E_bind"/>
    <property type="match status" value="1"/>
</dbReference>
<comment type="caution">
    <text evidence="2">The sequence shown here is derived from an EMBL/GenBank/DDBJ whole genome shotgun (WGS) entry which is preliminary data.</text>
</comment>
<evidence type="ECO:0000313" key="3">
    <source>
        <dbReference type="Proteomes" id="UP001597199"/>
    </source>
</evidence>
<evidence type="ECO:0000259" key="1">
    <source>
        <dbReference type="SMART" id="SM00871"/>
    </source>
</evidence>
<dbReference type="Gene3D" id="3.20.80.10">
    <property type="entry name" value="Regulatory factor, effector binding domain"/>
    <property type="match status" value="1"/>
</dbReference>
<dbReference type="InterPro" id="IPR011256">
    <property type="entry name" value="Reg_factor_effector_dom_sf"/>
</dbReference>
<reference evidence="3" key="1">
    <citation type="journal article" date="2019" name="Int. J. Syst. Evol. Microbiol.">
        <title>The Global Catalogue of Microorganisms (GCM) 10K type strain sequencing project: providing services to taxonomists for standard genome sequencing and annotation.</title>
        <authorList>
            <consortium name="The Broad Institute Genomics Platform"/>
            <consortium name="The Broad Institute Genome Sequencing Center for Infectious Disease"/>
            <person name="Wu L."/>
            <person name="Ma J."/>
        </authorList>
    </citation>
    <scope>NUCLEOTIDE SEQUENCE [LARGE SCALE GENOMIC DNA]</scope>
    <source>
        <strain evidence="3">CCM 9110</strain>
    </source>
</reference>
<keyword evidence="3" id="KW-1185">Reference proteome</keyword>
<gene>
    <name evidence="2" type="ORF">ACFQ41_12605</name>
</gene>
<dbReference type="RefSeq" id="WP_204118347.1">
    <property type="nucleotide sequence ID" value="NZ_BOLV01000004.1"/>
</dbReference>
<proteinExistence type="predicted"/>
<sequence>MSNFKIESKPAFTVAGIGTELTADYNDYAAMAAQKAAFWQQLTADGDLDALTAAAQNDYLFVANEAIDNKMMYYAGVETDQHVPAVTRQIQFPASDYLIVPGTGSDAHALAEALTGQAFGQTLGEASDVAYVGGPNAAVIMGKRDGQLYGEMWIPVVHK</sequence>
<evidence type="ECO:0000313" key="2">
    <source>
        <dbReference type="EMBL" id="MFD1400151.1"/>
    </source>
</evidence>
<protein>
    <submittedName>
        <fullName evidence="2">GyrI-like domain-containing protein</fullName>
    </submittedName>
</protein>
<feature type="domain" description="AraC effector-binding" evidence="1">
    <location>
        <begin position="2"/>
        <end position="157"/>
    </location>
</feature>
<dbReference type="InterPro" id="IPR029441">
    <property type="entry name" value="Cass2"/>
</dbReference>
<dbReference type="Proteomes" id="UP001597199">
    <property type="component" value="Unassembled WGS sequence"/>
</dbReference>
<name>A0ABW4BJA2_9LACO</name>